<reference evidence="1" key="1">
    <citation type="journal article" date="2014" name="Front. Microbiol.">
        <title>High frequency of phylogenetically diverse reductive dehalogenase-homologous genes in deep subseafloor sedimentary metagenomes.</title>
        <authorList>
            <person name="Kawai M."/>
            <person name="Futagami T."/>
            <person name="Toyoda A."/>
            <person name="Takaki Y."/>
            <person name="Nishi S."/>
            <person name="Hori S."/>
            <person name="Arai W."/>
            <person name="Tsubouchi T."/>
            <person name="Morono Y."/>
            <person name="Uchiyama I."/>
            <person name="Ito T."/>
            <person name="Fujiyama A."/>
            <person name="Inagaki F."/>
            <person name="Takami H."/>
        </authorList>
    </citation>
    <scope>NUCLEOTIDE SEQUENCE</scope>
    <source>
        <strain evidence="1">Expedition CK06-06</strain>
    </source>
</reference>
<proteinExistence type="predicted"/>
<name>X1EAN4_9ZZZZ</name>
<accession>X1EAN4</accession>
<comment type="caution">
    <text evidence="1">The sequence shown here is derived from an EMBL/GenBank/DDBJ whole genome shotgun (WGS) entry which is preliminary data.</text>
</comment>
<gene>
    <name evidence="1" type="ORF">S01H4_56493</name>
</gene>
<evidence type="ECO:0000313" key="1">
    <source>
        <dbReference type="EMBL" id="GAH14204.1"/>
    </source>
</evidence>
<dbReference type="AlphaFoldDB" id="X1EAN4"/>
<protein>
    <submittedName>
        <fullName evidence="1">Uncharacterized protein</fullName>
    </submittedName>
</protein>
<feature type="non-terminal residue" evidence="1">
    <location>
        <position position="1"/>
    </location>
</feature>
<sequence length="50" mass="5589">HSMAKAMTIPVEMVSIVYLLQSSLALAMYFKSEIPQREPKETMVSYSGPP</sequence>
<organism evidence="1">
    <name type="scientific">marine sediment metagenome</name>
    <dbReference type="NCBI Taxonomy" id="412755"/>
    <lineage>
        <taxon>unclassified sequences</taxon>
        <taxon>metagenomes</taxon>
        <taxon>ecological metagenomes</taxon>
    </lineage>
</organism>
<dbReference type="EMBL" id="BART01032738">
    <property type="protein sequence ID" value="GAH14204.1"/>
    <property type="molecule type" value="Genomic_DNA"/>
</dbReference>